<keyword evidence="4" id="KW-1185">Reference proteome</keyword>
<accession>A0A2Z6R9H2</accession>
<protein>
    <submittedName>
        <fullName evidence="3">Uncharacterized protein</fullName>
    </submittedName>
</protein>
<keyword evidence="2" id="KW-0732">Signal</keyword>
<reference evidence="3 4" key="1">
    <citation type="submission" date="2017-11" db="EMBL/GenBank/DDBJ databases">
        <title>The genome of Rhizophagus clarus HR1 reveals common genetic basis of auxotrophy among arbuscular mycorrhizal fungi.</title>
        <authorList>
            <person name="Kobayashi Y."/>
        </authorList>
    </citation>
    <scope>NUCLEOTIDE SEQUENCE [LARGE SCALE GENOMIC DNA]</scope>
    <source>
        <strain evidence="3 4">HR1</strain>
    </source>
</reference>
<feature type="chain" id="PRO_5016248775" evidence="2">
    <location>
        <begin position="19"/>
        <end position="297"/>
    </location>
</feature>
<proteinExistence type="predicted"/>
<evidence type="ECO:0000256" key="2">
    <source>
        <dbReference type="SAM" id="SignalP"/>
    </source>
</evidence>
<dbReference type="EMBL" id="BEXD01002638">
    <property type="protein sequence ID" value="GBB98955.1"/>
    <property type="molecule type" value="Genomic_DNA"/>
</dbReference>
<evidence type="ECO:0000313" key="3">
    <source>
        <dbReference type="EMBL" id="GBB98955.1"/>
    </source>
</evidence>
<feature type="signal peptide" evidence="2">
    <location>
        <begin position="1"/>
        <end position="18"/>
    </location>
</feature>
<feature type="compositionally biased region" description="Low complexity" evidence="1">
    <location>
        <begin position="186"/>
        <end position="214"/>
    </location>
</feature>
<dbReference type="AlphaFoldDB" id="A0A2Z6R9H2"/>
<organism evidence="3 4">
    <name type="scientific">Rhizophagus clarus</name>
    <dbReference type="NCBI Taxonomy" id="94130"/>
    <lineage>
        <taxon>Eukaryota</taxon>
        <taxon>Fungi</taxon>
        <taxon>Fungi incertae sedis</taxon>
        <taxon>Mucoromycota</taxon>
        <taxon>Glomeromycotina</taxon>
        <taxon>Glomeromycetes</taxon>
        <taxon>Glomerales</taxon>
        <taxon>Glomeraceae</taxon>
        <taxon>Rhizophagus</taxon>
    </lineage>
</organism>
<evidence type="ECO:0000313" key="4">
    <source>
        <dbReference type="Proteomes" id="UP000247702"/>
    </source>
</evidence>
<evidence type="ECO:0000256" key="1">
    <source>
        <dbReference type="SAM" id="MobiDB-lite"/>
    </source>
</evidence>
<name>A0A2Z6R9H2_9GLOM</name>
<feature type="region of interest" description="Disordered" evidence="1">
    <location>
        <begin position="181"/>
        <end position="214"/>
    </location>
</feature>
<sequence>MPFLTLTAVFLFIGPWSSVNHRDRYHVVKSQTDELSARVTRIVNDLHTKNNTPEIDSKLTAEINTKITNELSARLSEINSTFTAELDRINNDLNNKLNEEVNAGFGKINTELNGKLTAEAEKNEARDDDFTKKAQKILNDITTKVNNIGEACRNEFSRINVVIEDLQNKINQHYAVVQRSDFDQQSVSNESEVNSTNESETNSSSSSSGSSGSSQKFANIISVIREQFRDIFDRVKGANDYTLDQMCGIVSVDILSRLGMGVIGKDTIKGFYHGENINSKNLEKIGAWIDHTHLHRY</sequence>
<dbReference type="Proteomes" id="UP000247702">
    <property type="component" value="Unassembled WGS sequence"/>
</dbReference>
<gene>
    <name evidence="3" type="ORF">RclHR1_33720002</name>
</gene>
<comment type="caution">
    <text evidence="3">The sequence shown here is derived from an EMBL/GenBank/DDBJ whole genome shotgun (WGS) entry which is preliminary data.</text>
</comment>